<protein>
    <submittedName>
        <fullName evidence="1">Uncharacterized protein</fullName>
    </submittedName>
</protein>
<keyword evidence="2" id="KW-1185">Reference proteome</keyword>
<gene>
    <name evidence="1" type="ORF">FISHEDRAFT_73917</name>
</gene>
<dbReference type="AlphaFoldDB" id="A0A0D7ABV1"/>
<organism evidence="1 2">
    <name type="scientific">Fistulina hepatica ATCC 64428</name>
    <dbReference type="NCBI Taxonomy" id="1128425"/>
    <lineage>
        <taxon>Eukaryota</taxon>
        <taxon>Fungi</taxon>
        <taxon>Dikarya</taxon>
        <taxon>Basidiomycota</taxon>
        <taxon>Agaricomycotina</taxon>
        <taxon>Agaricomycetes</taxon>
        <taxon>Agaricomycetidae</taxon>
        <taxon>Agaricales</taxon>
        <taxon>Fistulinaceae</taxon>
        <taxon>Fistulina</taxon>
    </lineage>
</organism>
<accession>A0A0D7ABV1</accession>
<name>A0A0D7ABV1_9AGAR</name>
<evidence type="ECO:0000313" key="1">
    <source>
        <dbReference type="EMBL" id="KIY48155.1"/>
    </source>
</evidence>
<dbReference type="Proteomes" id="UP000054144">
    <property type="component" value="Unassembled WGS sequence"/>
</dbReference>
<proteinExistence type="predicted"/>
<evidence type="ECO:0000313" key="2">
    <source>
        <dbReference type="Proteomes" id="UP000054144"/>
    </source>
</evidence>
<sequence length="205" mass="22929">MAAQYTLPRLHQQQIALLSNPYAQRHFFSDKLHAISRDEFPSITHGIDNHITVYATVSEGVLIGLHAMQESVLPTNINTPTESYLSPETGLSDCYTEVASILADYTDIALTENKISKNMQEMLHLIVVIEEIQRNTLGASYSSIKKRIIDFVDSDSIQQAVELTLDPDVALVASRMKSDLSSLRFSLNSMKAFIGKYSMVFRPCD</sequence>
<dbReference type="EMBL" id="KN881854">
    <property type="protein sequence ID" value="KIY48155.1"/>
    <property type="molecule type" value="Genomic_DNA"/>
</dbReference>
<reference evidence="1 2" key="1">
    <citation type="journal article" date="2015" name="Fungal Genet. Biol.">
        <title>Evolution of novel wood decay mechanisms in Agaricales revealed by the genome sequences of Fistulina hepatica and Cylindrobasidium torrendii.</title>
        <authorList>
            <person name="Floudas D."/>
            <person name="Held B.W."/>
            <person name="Riley R."/>
            <person name="Nagy L.G."/>
            <person name="Koehler G."/>
            <person name="Ransdell A.S."/>
            <person name="Younus H."/>
            <person name="Chow J."/>
            <person name="Chiniquy J."/>
            <person name="Lipzen A."/>
            <person name="Tritt A."/>
            <person name="Sun H."/>
            <person name="Haridas S."/>
            <person name="LaButti K."/>
            <person name="Ohm R.A."/>
            <person name="Kues U."/>
            <person name="Blanchette R.A."/>
            <person name="Grigoriev I.V."/>
            <person name="Minto R.E."/>
            <person name="Hibbett D.S."/>
        </authorList>
    </citation>
    <scope>NUCLEOTIDE SEQUENCE [LARGE SCALE GENOMIC DNA]</scope>
    <source>
        <strain evidence="1 2">ATCC 64428</strain>
    </source>
</reference>